<dbReference type="InterPro" id="IPR014839">
    <property type="entry name" value="Crt10"/>
</dbReference>
<reference evidence="1 2" key="1">
    <citation type="journal article" date="2013" name="Fungal Biol.">
        <title>Analysis of microsatellite markers in the genome of the plant pathogen Ceratocystis fimbriata.</title>
        <authorList>
            <person name="Simpson M.C."/>
            <person name="Wilken P.M."/>
            <person name="Coetzee M.P."/>
            <person name="Wingfield M.J."/>
            <person name="Wingfield B.D."/>
        </authorList>
    </citation>
    <scope>NUCLEOTIDE SEQUENCE [LARGE SCALE GENOMIC DNA]</scope>
    <source>
        <strain evidence="1 2">CBS 114723</strain>
    </source>
</reference>
<keyword evidence="2" id="KW-1185">Reference proteome</keyword>
<sequence>MPTIAGKLRVSAAYTQLPEDRFNVRPVRNSVNEFQITDDLNDMHELALEETRDYVDPEESDSEEKKCWCRDGRYFAQMNRAISFADRQSPEIPRVQINRNNLTALSQAYNLYFVAMSHRLYVYRPRTHLTQLIPAKADLLLYSCPTPEAMSIHGHQDSIRCHDANTIATGFLGAMEIVVTSHDDGDVVVYDTSHIEQYVRFLLANEGRHPKNSNGTIPYPQPIYRINVGLSAWGIAIHQKSRLIAISSNRHEVTVFAPASNGTKGLPVISPSISSQTKFINSSNEDLYIIISLRERIEQHLPSIEFIEDKEGFAIKVLVGALGGYLWVADIWERGTKPGYYHELLRAGSGVSCIWSITVLSEDIFVPCYSHEEAMTSTMEPSRFKCSDKINRSKRILNITPLPIDPEQSMTYPMQEELRFYRIRTPSNYSLDLSSRDPTQTHASIYELRSSVWGSNYIPAGASLFEEFQGLDLSFMYEEDEMGQSHSENLEIQDSIREPDTGVGAHPTAAMAAELLRMSTDDYSVAPGSIIRVENDTVALRDKNGKIIVDKRILTTMTYNDPYPNESVLSEIDPLIGLTKLKHSRVYIEGPRLAFSSVTQIGLYPKSHQDLVAFLKRKTMPVITTKEQQLTELYKNGSPFRLLLGLSKEAVMMSPNTNDIAEDMVMYGGLSRPGEYPALGNPRVYLTATIPELSLVIVGNITGCVSMLTPTKVPNKFSQGRNDNIRYTFAVETQLPQWDDETGPLMHGVSLIGLSCSPLFEEKEETHSYDDLHFCSRAQLYPGPGWRFDKEGLDLDYLVPWRQRRKEKLFSMGAVSGKWRVMLYYDNHTIITYIVERGTSGNIIVI</sequence>
<dbReference type="AlphaFoldDB" id="A0A2C5X044"/>
<evidence type="ECO:0000313" key="1">
    <source>
        <dbReference type="EMBL" id="PHH51352.1"/>
    </source>
</evidence>
<evidence type="ECO:0000313" key="2">
    <source>
        <dbReference type="Proteomes" id="UP000222788"/>
    </source>
</evidence>
<proteinExistence type="predicted"/>
<dbReference type="Proteomes" id="UP000222788">
    <property type="component" value="Unassembled WGS sequence"/>
</dbReference>
<reference evidence="1 2" key="2">
    <citation type="journal article" date="2013" name="IMA Fungus">
        <title>IMA Genome-F 1: Ceratocystis fimbriata: Draft nuclear genome sequence for the plant pathogen, Ceratocystis fimbriata.</title>
        <authorList>
            <person name="Wilken P.M."/>
            <person name="Steenkamp E.T."/>
            <person name="Wingfield M.J."/>
            <person name="de Beer Z.W."/>
            <person name="Wingfield B.D."/>
        </authorList>
    </citation>
    <scope>NUCLEOTIDE SEQUENCE [LARGE SCALE GENOMIC DNA]</scope>
    <source>
        <strain evidence="1 2">CBS 114723</strain>
    </source>
</reference>
<name>A0A2C5X044_9PEZI</name>
<gene>
    <name evidence="1" type="ORF">CFIMG_005498RA</name>
</gene>
<comment type="caution">
    <text evidence="1">The sequence shown here is derived from an EMBL/GenBank/DDBJ whole genome shotgun (WGS) entry which is preliminary data.</text>
</comment>
<protein>
    <submittedName>
        <fullName evidence="1">Uncharacterized protein</fullName>
    </submittedName>
</protein>
<organism evidence="1 2">
    <name type="scientific">Ceratocystis fimbriata CBS 114723</name>
    <dbReference type="NCBI Taxonomy" id="1035309"/>
    <lineage>
        <taxon>Eukaryota</taxon>
        <taxon>Fungi</taxon>
        <taxon>Dikarya</taxon>
        <taxon>Ascomycota</taxon>
        <taxon>Pezizomycotina</taxon>
        <taxon>Sordariomycetes</taxon>
        <taxon>Hypocreomycetidae</taxon>
        <taxon>Microascales</taxon>
        <taxon>Ceratocystidaceae</taxon>
        <taxon>Ceratocystis</taxon>
    </lineage>
</organism>
<dbReference type="InterPro" id="IPR036322">
    <property type="entry name" value="WD40_repeat_dom_sf"/>
</dbReference>
<dbReference type="Pfam" id="PF08728">
    <property type="entry name" value="CRT10"/>
    <property type="match status" value="1"/>
</dbReference>
<dbReference type="OrthoDB" id="5591786at2759"/>
<dbReference type="STRING" id="1035309.A0A2C5X044"/>
<accession>A0A2C5X044</accession>
<dbReference type="EMBL" id="APWK03000096">
    <property type="protein sequence ID" value="PHH51352.1"/>
    <property type="molecule type" value="Genomic_DNA"/>
</dbReference>
<dbReference type="SUPFAM" id="SSF50978">
    <property type="entry name" value="WD40 repeat-like"/>
    <property type="match status" value="1"/>
</dbReference>